<dbReference type="AlphaFoldDB" id="A0A4C1YUQ5"/>
<comment type="caution">
    <text evidence="1">The sequence shown here is derived from an EMBL/GenBank/DDBJ whole genome shotgun (WGS) entry which is preliminary data.</text>
</comment>
<keyword evidence="2" id="KW-1185">Reference proteome</keyword>
<evidence type="ECO:0000313" key="1">
    <source>
        <dbReference type="EMBL" id="GBP80221.1"/>
    </source>
</evidence>
<accession>A0A4C1YUQ5</accession>
<protein>
    <submittedName>
        <fullName evidence="1">Uncharacterized protein</fullName>
    </submittedName>
</protein>
<dbReference type="Proteomes" id="UP000299102">
    <property type="component" value="Unassembled WGS sequence"/>
</dbReference>
<sequence>MRARNPKNYPEQVQRGRNTPIIANMREIHAAARRGRRWPGGRRRAAAGVKLHLVKRGSFNAGPRSRRAYL</sequence>
<gene>
    <name evidence="1" type="ORF">EVAR_9707_1</name>
</gene>
<evidence type="ECO:0000313" key="2">
    <source>
        <dbReference type="Proteomes" id="UP000299102"/>
    </source>
</evidence>
<proteinExistence type="predicted"/>
<organism evidence="1 2">
    <name type="scientific">Eumeta variegata</name>
    <name type="common">Bagworm moth</name>
    <name type="synonym">Eumeta japonica</name>
    <dbReference type="NCBI Taxonomy" id="151549"/>
    <lineage>
        <taxon>Eukaryota</taxon>
        <taxon>Metazoa</taxon>
        <taxon>Ecdysozoa</taxon>
        <taxon>Arthropoda</taxon>
        <taxon>Hexapoda</taxon>
        <taxon>Insecta</taxon>
        <taxon>Pterygota</taxon>
        <taxon>Neoptera</taxon>
        <taxon>Endopterygota</taxon>
        <taxon>Lepidoptera</taxon>
        <taxon>Glossata</taxon>
        <taxon>Ditrysia</taxon>
        <taxon>Tineoidea</taxon>
        <taxon>Psychidae</taxon>
        <taxon>Oiketicinae</taxon>
        <taxon>Eumeta</taxon>
    </lineage>
</organism>
<name>A0A4C1YUQ5_EUMVA</name>
<dbReference type="EMBL" id="BGZK01001451">
    <property type="protein sequence ID" value="GBP80221.1"/>
    <property type="molecule type" value="Genomic_DNA"/>
</dbReference>
<reference evidence="1 2" key="1">
    <citation type="journal article" date="2019" name="Commun. Biol.">
        <title>The bagworm genome reveals a unique fibroin gene that provides high tensile strength.</title>
        <authorList>
            <person name="Kono N."/>
            <person name="Nakamura H."/>
            <person name="Ohtoshi R."/>
            <person name="Tomita M."/>
            <person name="Numata K."/>
            <person name="Arakawa K."/>
        </authorList>
    </citation>
    <scope>NUCLEOTIDE SEQUENCE [LARGE SCALE GENOMIC DNA]</scope>
</reference>